<dbReference type="PANTHER" id="PTHR43278">
    <property type="entry name" value="NAD(P)H-DEPENDENT FMN-CONTAINING OXIDOREDUCTASE YWQN-RELATED"/>
    <property type="match status" value="1"/>
</dbReference>
<keyword evidence="1" id="KW-0285">Flavoprotein</keyword>
<evidence type="ECO:0000313" key="5">
    <source>
        <dbReference type="EMBL" id="MCQ1530281.1"/>
    </source>
</evidence>
<keyword evidence="6" id="KW-1185">Reference proteome</keyword>
<feature type="transmembrane region" description="Helical" evidence="3">
    <location>
        <begin position="476"/>
        <end position="496"/>
    </location>
</feature>
<dbReference type="EMBL" id="JAJEKE010000010">
    <property type="protein sequence ID" value="MCQ1530281.1"/>
    <property type="molecule type" value="Genomic_DNA"/>
</dbReference>
<keyword evidence="3" id="KW-0472">Membrane</keyword>
<gene>
    <name evidence="5" type="ORF">LJD61_12070</name>
</gene>
<feature type="transmembrane region" description="Helical" evidence="3">
    <location>
        <begin position="502"/>
        <end position="523"/>
    </location>
</feature>
<dbReference type="InterPro" id="IPR051796">
    <property type="entry name" value="ISF_SsuE-like"/>
</dbReference>
<dbReference type="Proteomes" id="UP001651880">
    <property type="component" value="Unassembled WGS sequence"/>
</dbReference>
<keyword evidence="3" id="KW-1133">Transmembrane helix</keyword>
<dbReference type="InterPro" id="IPR029039">
    <property type="entry name" value="Flavoprotein-like_sf"/>
</dbReference>
<dbReference type="PANTHER" id="PTHR43278:SF2">
    <property type="entry name" value="IRON-SULFUR FLAVOPROTEIN"/>
    <property type="match status" value="1"/>
</dbReference>
<evidence type="ECO:0000313" key="6">
    <source>
        <dbReference type="Proteomes" id="UP001651880"/>
    </source>
</evidence>
<dbReference type="Gene3D" id="3.40.50.360">
    <property type="match status" value="1"/>
</dbReference>
<comment type="caution">
    <text evidence="5">The sequence shown here is derived from an EMBL/GenBank/DDBJ whole genome shotgun (WGS) entry which is preliminary data.</text>
</comment>
<evidence type="ECO:0000256" key="3">
    <source>
        <dbReference type="SAM" id="Phobius"/>
    </source>
</evidence>
<evidence type="ECO:0000256" key="1">
    <source>
        <dbReference type="ARBA" id="ARBA00022630"/>
    </source>
</evidence>
<reference evidence="5 6" key="1">
    <citation type="submission" date="2021-10" db="EMBL/GenBank/DDBJ databases">
        <title>Lutispora strain m25 sp. nov., a thermophilic, non-spore-forming bacterium isolated from a lab-scale methanogenic bioreactor digesting anaerobic sludge.</title>
        <authorList>
            <person name="El Houari A."/>
            <person name="Mcdonald J."/>
        </authorList>
    </citation>
    <scope>NUCLEOTIDE SEQUENCE [LARGE SCALE GENOMIC DNA]</scope>
    <source>
        <strain evidence="6">m25</strain>
    </source>
</reference>
<name>A0ABT1NK41_9FIRM</name>
<feature type="transmembrane region" description="Helical" evidence="3">
    <location>
        <begin position="426"/>
        <end position="446"/>
    </location>
</feature>
<dbReference type="InterPro" id="IPR036527">
    <property type="entry name" value="SCP2_sterol-bd_dom_sf"/>
</dbReference>
<feature type="domain" description="Flavodoxin-like fold" evidence="4">
    <location>
        <begin position="1"/>
        <end position="160"/>
    </location>
</feature>
<keyword evidence="3" id="KW-0812">Transmembrane</keyword>
<feature type="transmembrane region" description="Helical" evidence="3">
    <location>
        <begin position="367"/>
        <end position="391"/>
    </location>
</feature>
<accession>A0ABT1NK41</accession>
<dbReference type="SUPFAM" id="SSF52218">
    <property type="entry name" value="Flavoproteins"/>
    <property type="match status" value="1"/>
</dbReference>
<proteinExistence type="predicted"/>
<evidence type="ECO:0000256" key="2">
    <source>
        <dbReference type="ARBA" id="ARBA00022643"/>
    </source>
</evidence>
<dbReference type="Gene3D" id="3.30.1050.10">
    <property type="entry name" value="SCP2 sterol-binding domain"/>
    <property type="match status" value="1"/>
</dbReference>
<sequence>MNILVLNGSPRGDESNTLKLANAFLEGLSEGSSHRIDIISICQSNIEHCRGCFACWTKTPGRCIIKDDMAELTEKYINADVILWSFPLYYLGMPSKIKAFLDRLLPTNLPFMAVYEDGTSGHPPRYDLSHQRHVLISTCGFYSTKNNYDALLRQFEIMFGKRLAKIICPEGELLRVPQLSARTGDYLSYVKKAGEEFALYGSFSEDTQSKLEELLYPPEVFVEMADASWDIKGSAQGDEPRDPSYNFMRQMAAIYNPQSYVKDIILEMFFTDLDKTYQLLLGKEKCTVKTDAFIPYTTRIEISFEIWRQISEGKLNGAEAMMKKQYRVLGDFDTMLKMDEYFGGKKPALEDHSELGKTNMSILLYQWIALWVLLPIDAVWGGAAGILSCALIPMLGYRYRLTVYDRISGILVSMLSLTALLSVDKALIICLSYLLFGMLWLLSCAVKIPLSAHYSSGDYGGDGALSNPLFIKTNRILTMAWGVLYLLIAAFSYFLMSSPLSAYTGLINSAAPALMGAFTIWFAKWYPAKVAKG</sequence>
<protein>
    <submittedName>
        <fullName evidence="5">NAD(P)H-dependent oxidoreductase</fullName>
    </submittedName>
</protein>
<dbReference type="InterPro" id="IPR003680">
    <property type="entry name" value="Flavodoxin_fold"/>
</dbReference>
<dbReference type="RefSeq" id="WP_255227800.1">
    <property type="nucleotide sequence ID" value="NZ_JAJEKE010000010.1"/>
</dbReference>
<organism evidence="5 6">
    <name type="scientific">Lutispora saccharofermentans</name>
    <dbReference type="NCBI Taxonomy" id="3024236"/>
    <lineage>
        <taxon>Bacteria</taxon>
        <taxon>Bacillati</taxon>
        <taxon>Bacillota</taxon>
        <taxon>Clostridia</taxon>
        <taxon>Lutisporales</taxon>
        <taxon>Lutisporaceae</taxon>
        <taxon>Lutispora</taxon>
    </lineage>
</organism>
<evidence type="ECO:0000259" key="4">
    <source>
        <dbReference type="Pfam" id="PF02525"/>
    </source>
</evidence>
<keyword evidence="2" id="KW-0288">FMN</keyword>
<dbReference type="SUPFAM" id="SSF55718">
    <property type="entry name" value="SCP-like"/>
    <property type="match status" value="1"/>
</dbReference>
<dbReference type="Pfam" id="PF02525">
    <property type="entry name" value="Flavodoxin_2"/>
    <property type="match status" value="1"/>
</dbReference>